<keyword evidence="2" id="KW-1185">Reference proteome</keyword>
<evidence type="ECO:0000313" key="2">
    <source>
        <dbReference type="Proteomes" id="UP000070444"/>
    </source>
</evidence>
<protein>
    <submittedName>
        <fullName evidence="1">Uncharacterized protein</fullName>
    </submittedName>
</protein>
<dbReference type="Proteomes" id="UP000070444">
    <property type="component" value="Unassembled WGS sequence"/>
</dbReference>
<accession>A0A137NQI4</accession>
<dbReference type="AlphaFoldDB" id="A0A137NQI4"/>
<reference evidence="1 2" key="1">
    <citation type="journal article" date="2015" name="Genome Biol. Evol.">
        <title>Phylogenomic analyses indicate that early fungi evolved digesting cell walls of algal ancestors of land plants.</title>
        <authorList>
            <person name="Chang Y."/>
            <person name="Wang S."/>
            <person name="Sekimoto S."/>
            <person name="Aerts A.L."/>
            <person name="Choi C."/>
            <person name="Clum A."/>
            <person name="LaButti K.M."/>
            <person name="Lindquist E.A."/>
            <person name="Yee Ngan C."/>
            <person name="Ohm R.A."/>
            <person name="Salamov A.A."/>
            <person name="Grigoriev I.V."/>
            <person name="Spatafora J.W."/>
            <person name="Berbee M.L."/>
        </authorList>
    </citation>
    <scope>NUCLEOTIDE SEQUENCE [LARGE SCALE GENOMIC DNA]</scope>
    <source>
        <strain evidence="1 2">NRRL 28638</strain>
    </source>
</reference>
<proteinExistence type="predicted"/>
<dbReference type="EMBL" id="KQ965014">
    <property type="protein sequence ID" value="KXN65023.1"/>
    <property type="molecule type" value="Genomic_DNA"/>
</dbReference>
<organism evidence="1 2">
    <name type="scientific">Conidiobolus coronatus (strain ATCC 28846 / CBS 209.66 / NRRL 28638)</name>
    <name type="common">Delacroixia coronata</name>
    <dbReference type="NCBI Taxonomy" id="796925"/>
    <lineage>
        <taxon>Eukaryota</taxon>
        <taxon>Fungi</taxon>
        <taxon>Fungi incertae sedis</taxon>
        <taxon>Zoopagomycota</taxon>
        <taxon>Entomophthoromycotina</taxon>
        <taxon>Entomophthoromycetes</taxon>
        <taxon>Entomophthorales</taxon>
        <taxon>Ancylistaceae</taxon>
        <taxon>Conidiobolus</taxon>
    </lineage>
</organism>
<sequence>MQLSFIQQIDTISYSKSDTEADWESIILINPGLLDYYEFSEIFVIAQLTKKVRSKLLHRLFPTLTLTPNLLNQNPNYFGNPKVSRFDNLNSWEKLHLMTKFKFNKELAFRNVQMDTYVSELNFATENIGPVCKELTFHGLNRSIYSGVT</sequence>
<name>A0A137NQI4_CONC2</name>
<evidence type="ECO:0000313" key="1">
    <source>
        <dbReference type="EMBL" id="KXN65023.1"/>
    </source>
</evidence>
<gene>
    <name evidence="1" type="ORF">CONCODRAFT_13538</name>
</gene>